<dbReference type="PANTHER" id="PTHR37804">
    <property type="entry name" value="CDAA REGULATORY PROTEIN CDAR"/>
    <property type="match status" value="1"/>
</dbReference>
<evidence type="ECO:0008006" key="3">
    <source>
        <dbReference type="Google" id="ProtNLM"/>
    </source>
</evidence>
<gene>
    <name evidence="1" type="ORF">JW646_10020</name>
</gene>
<reference evidence="1 2" key="1">
    <citation type="journal article" date="2023" name="Int. J. Syst. Evol. Microbiol.">
        <title>Terrisporobacter hibernicus sp. nov., isolated from bovine faeces in Northern Ireland.</title>
        <authorList>
            <person name="Mitchell M."/>
            <person name="Nguyen S.V."/>
            <person name="Connor M."/>
            <person name="Fairley D.J."/>
            <person name="Donoghue O."/>
            <person name="Marshall H."/>
            <person name="Koolman L."/>
            <person name="McMullan G."/>
            <person name="Schaffer K.E."/>
            <person name="McGrath J.W."/>
            <person name="Fanning S."/>
        </authorList>
    </citation>
    <scope>NUCLEOTIDE SEQUENCE [LARGE SCALE GENOMIC DNA]</scope>
    <source>
        <strain evidence="1 2">MCA3</strain>
    </source>
</reference>
<dbReference type="Gene3D" id="2.170.120.40">
    <property type="entry name" value="YbbR-like domain"/>
    <property type="match status" value="1"/>
</dbReference>
<proteinExistence type="predicted"/>
<dbReference type="KEGG" id="tem:JW646_10020"/>
<dbReference type="RefSeq" id="WP_228417344.1">
    <property type="nucleotide sequence ID" value="NZ_CP081135.1"/>
</dbReference>
<protein>
    <recommendedName>
        <fullName evidence="3">YbbR domain-containing protein</fullName>
    </recommendedName>
</protein>
<evidence type="ECO:0000313" key="1">
    <source>
        <dbReference type="EMBL" id="UEL49665.1"/>
    </source>
</evidence>
<dbReference type="EMBL" id="CP081135">
    <property type="protein sequence ID" value="UEL49665.1"/>
    <property type="molecule type" value="Genomic_DNA"/>
</dbReference>
<name>A0AAX2ZN22_9FIRM</name>
<sequence>MKSNLKRNTRIKLIALLSSIVLWMYVMAIVDPEDTKIFENIPVTITNAEELQDNDLIVYPETDLVADIYITGKLSDLQKISKDDIHIYGSINNPIEGKNYLYLKVNTTKQVSYEFKSDFIIVKLEKLVHQEKNINTEIIGQYKDDVDTVTLQQSVANISGPRVLTDQVDYINATVQVDTKDKNKATKRVKLIPVDTDGKEVKGVNLDIKTINAEVTFLEEKQVPINIQLKDEKADTKVYELTPEIVMIKGKKEVLEKINYINTQKIDSTDIGVSKEVDLIIPEGVAAEETTTIVKPKDEESLIQRLIYNNSEIELRNNTQEIKASDLNIPDSINVEVQLDSNNTKLSKSDIDLYIDLENGYDKNKEYLIKYKSDTSFENVKIIPSTVGK</sequence>
<dbReference type="AlphaFoldDB" id="A0AAX2ZN22"/>
<organism evidence="1 2">
    <name type="scientific">Terrisporobacter hibernicus</name>
    <dbReference type="NCBI Taxonomy" id="2813371"/>
    <lineage>
        <taxon>Bacteria</taxon>
        <taxon>Bacillati</taxon>
        <taxon>Bacillota</taxon>
        <taxon>Clostridia</taxon>
        <taxon>Peptostreptococcales</taxon>
        <taxon>Peptostreptococcaceae</taxon>
        <taxon>Terrisporobacter</taxon>
    </lineage>
</organism>
<dbReference type="InterPro" id="IPR053154">
    <property type="entry name" value="c-di-AMP_regulator"/>
</dbReference>
<evidence type="ECO:0000313" key="2">
    <source>
        <dbReference type="Proteomes" id="UP001198983"/>
    </source>
</evidence>
<dbReference type="PANTHER" id="PTHR37804:SF1">
    <property type="entry name" value="CDAA REGULATORY PROTEIN CDAR"/>
    <property type="match status" value="1"/>
</dbReference>
<dbReference type="Gene3D" id="2.170.120.30">
    <property type="match status" value="1"/>
</dbReference>
<accession>A0AAX2ZN22</accession>
<keyword evidence="2" id="KW-1185">Reference proteome</keyword>
<dbReference type="Proteomes" id="UP001198983">
    <property type="component" value="Chromosome"/>
</dbReference>